<keyword evidence="3" id="KW-1185">Reference proteome</keyword>
<organism evidence="2 3">
    <name type="scientific">Prorocentrum cordatum</name>
    <dbReference type="NCBI Taxonomy" id="2364126"/>
    <lineage>
        <taxon>Eukaryota</taxon>
        <taxon>Sar</taxon>
        <taxon>Alveolata</taxon>
        <taxon>Dinophyceae</taxon>
        <taxon>Prorocentrales</taxon>
        <taxon>Prorocentraceae</taxon>
        <taxon>Prorocentrum</taxon>
    </lineage>
</organism>
<dbReference type="EMBL" id="CAUYUJ010019397">
    <property type="protein sequence ID" value="CAK0890894.1"/>
    <property type="molecule type" value="Genomic_DNA"/>
</dbReference>
<protein>
    <submittedName>
        <fullName evidence="2">Uncharacterized protein</fullName>
    </submittedName>
</protein>
<evidence type="ECO:0000256" key="1">
    <source>
        <dbReference type="SAM" id="MobiDB-lite"/>
    </source>
</evidence>
<proteinExistence type="predicted"/>
<gene>
    <name evidence="2" type="ORF">PCOR1329_LOCUS70989</name>
</gene>
<feature type="compositionally biased region" description="Low complexity" evidence="1">
    <location>
        <begin position="1"/>
        <end position="47"/>
    </location>
</feature>
<sequence length="123" mass="12309">GGGPESLVLSAEVSLSSRAPSPSLAPASSLPSHLPPRLSALAAVRRASGPRGGGALVAELGDARRRGRQRRPCRPHGGGGGGHPAGRRAASLSGIPRAPGGGPSSQIPRELLKVLSCSGMRFE</sequence>
<name>A0ABN9WZN3_9DINO</name>
<feature type="region of interest" description="Disordered" evidence="1">
    <location>
        <begin position="1"/>
        <end position="109"/>
    </location>
</feature>
<comment type="caution">
    <text evidence="2">The sequence shown here is derived from an EMBL/GenBank/DDBJ whole genome shotgun (WGS) entry which is preliminary data.</text>
</comment>
<dbReference type="Proteomes" id="UP001189429">
    <property type="component" value="Unassembled WGS sequence"/>
</dbReference>
<feature type="non-terminal residue" evidence="2">
    <location>
        <position position="1"/>
    </location>
</feature>
<feature type="compositionally biased region" description="Basic residues" evidence="1">
    <location>
        <begin position="65"/>
        <end position="74"/>
    </location>
</feature>
<evidence type="ECO:0000313" key="2">
    <source>
        <dbReference type="EMBL" id="CAK0890894.1"/>
    </source>
</evidence>
<reference evidence="2" key="1">
    <citation type="submission" date="2023-10" db="EMBL/GenBank/DDBJ databases">
        <authorList>
            <person name="Chen Y."/>
            <person name="Shah S."/>
            <person name="Dougan E. K."/>
            <person name="Thang M."/>
            <person name="Chan C."/>
        </authorList>
    </citation>
    <scope>NUCLEOTIDE SEQUENCE [LARGE SCALE GENOMIC DNA]</scope>
</reference>
<evidence type="ECO:0000313" key="3">
    <source>
        <dbReference type="Proteomes" id="UP001189429"/>
    </source>
</evidence>
<accession>A0ABN9WZN3</accession>